<sequence length="95" mass="10382">MDRTSARIVPCVDTSRKASSSISSSTYRCEHIIEISSCEALSDLAVLFNTGYPQIPYYHQLAAQFTSRCQSSAGLSIQSVDLQARHGGQGLRIRS</sequence>
<evidence type="ECO:0000313" key="2">
    <source>
        <dbReference type="Proteomes" id="UP000503462"/>
    </source>
</evidence>
<evidence type="ECO:0000313" key="1">
    <source>
        <dbReference type="EMBL" id="QIW96761.1"/>
    </source>
</evidence>
<keyword evidence="2" id="KW-1185">Reference proteome</keyword>
<gene>
    <name evidence="1" type="ORF">AMS68_002279</name>
</gene>
<dbReference type="Proteomes" id="UP000503462">
    <property type="component" value="Chromosome 2"/>
</dbReference>
<proteinExistence type="predicted"/>
<dbReference type="EMBL" id="CP051140">
    <property type="protein sequence ID" value="QIW96761.1"/>
    <property type="molecule type" value="Genomic_DNA"/>
</dbReference>
<dbReference type="AlphaFoldDB" id="A0A6H0XPS1"/>
<reference evidence="1 2" key="1">
    <citation type="journal article" date="2016" name="Sci. Rep.">
        <title>Peltaster fructicola genome reveals evolution from an invasive phytopathogen to an ectophytic parasite.</title>
        <authorList>
            <person name="Xu C."/>
            <person name="Chen H."/>
            <person name="Gleason M.L."/>
            <person name="Xu J.R."/>
            <person name="Liu H."/>
            <person name="Zhang R."/>
            <person name="Sun G."/>
        </authorList>
    </citation>
    <scope>NUCLEOTIDE SEQUENCE [LARGE SCALE GENOMIC DNA]</scope>
    <source>
        <strain evidence="1 2">LNHT1506</strain>
    </source>
</reference>
<organism evidence="1 2">
    <name type="scientific">Peltaster fructicola</name>
    <dbReference type="NCBI Taxonomy" id="286661"/>
    <lineage>
        <taxon>Eukaryota</taxon>
        <taxon>Fungi</taxon>
        <taxon>Dikarya</taxon>
        <taxon>Ascomycota</taxon>
        <taxon>Pezizomycotina</taxon>
        <taxon>Dothideomycetes</taxon>
        <taxon>Dothideomycetes incertae sedis</taxon>
        <taxon>Peltaster</taxon>
    </lineage>
</organism>
<protein>
    <submittedName>
        <fullName evidence="1">Uncharacterized protein</fullName>
    </submittedName>
</protein>
<accession>A0A6H0XPS1</accession>
<name>A0A6H0XPS1_9PEZI</name>